<evidence type="ECO:0000313" key="2">
    <source>
        <dbReference type="EMBL" id="HJC24129.1"/>
    </source>
</evidence>
<dbReference type="Proteomes" id="UP000823891">
    <property type="component" value="Unassembled WGS sequence"/>
</dbReference>
<evidence type="ECO:0000256" key="1">
    <source>
        <dbReference type="SAM" id="MobiDB-lite"/>
    </source>
</evidence>
<feature type="compositionally biased region" description="Basic and acidic residues" evidence="1">
    <location>
        <begin position="219"/>
        <end position="230"/>
    </location>
</feature>
<accession>A0A9D2NGS9</accession>
<protein>
    <submittedName>
        <fullName evidence="2">Uncharacterized protein</fullName>
    </submittedName>
</protein>
<reference evidence="2" key="2">
    <citation type="submission" date="2021-04" db="EMBL/GenBank/DDBJ databases">
        <authorList>
            <person name="Gilroy R."/>
        </authorList>
    </citation>
    <scope>NUCLEOTIDE SEQUENCE</scope>
    <source>
        <strain evidence="2">USAMLcec2-132</strain>
    </source>
</reference>
<name>A0A9D2NGS9_9FIRM</name>
<proteinExistence type="predicted"/>
<sequence>MEKQEQDSIQAFDTLYTTNQIQILKILLPYCAPDTQKSLAVMIRFLELQYTLSFVRSHPECFRSPSRSLSLGELCEKIKGYCPAPLRSILEQFQSMQNAMQMYEEMKQMMELFGDAAPFSQNEGGERGSSVENAGKEHEPSPSPFSTEDNSEKASSAESSFAESSFTDAFSADPMSMLMGMLSPSQKEMFRLFQSEFQNPREQETPVHSPKNPDPASDTDGRNEPPKKEI</sequence>
<feature type="region of interest" description="Disordered" evidence="1">
    <location>
        <begin position="189"/>
        <end position="230"/>
    </location>
</feature>
<organism evidence="2 3">
    <name type="scientific">Candidatus Eisenbergiella merdavium</name>
    <dbReference type="NCBI Taxonomy" id="2838551"/>
    <lineage>
        <taxon>Bacteria</taxon>
        <taxon>Bacillati</taxon>
        <taxon>Bacillota</taxon>
        <taxon>Clostridia</taxon>
        <taxon>Lachnospirales</taxon>
        <taxon>Lachnospiraceae</taxon>
        <taxon>Eisenbergiella</taxon>
    </lineage>
</organism>
<comment type="caution">
    <text evidence="2">The sequence shown here is derived from an EMBL/GenBank/DDBJ whole genome shotgun (WGS) entry which is preliminary data.</text>
</comment>
<feature type="compositionally biased region" description="Low complexity" evidence="1">
    <location>
        <begin position="153"/>
        <end position="165"/>
    </location>
</feature>
<reference evidence="2" key="1">
    <citation type="journal article" date="2021" name="PeerJ">
        <title>Extensive microbial diversity within the chicken gut microbiome revealed by metagenomics and culture.</title>
        <authorList>
            <person name="Gilroy R."/>
            <person name="Ravi A."/>
            <person name="Getino M."/>
            <person name="Pursley I."/>
            <person name="Horton D.L."/>
            <person name="Alikhan N.F."/>
            <person name="Baker D."/>
            <person name="Gharbi K."/>
            <person name="Hall N."/>
            <person name="Watson M."/>
            <person name="Adriaenssens E.M."/>
            <person name="Foster-Nyarko E."/>
            <person name="Jarju S."/>
            <person name="Secka A."/>
            <person name="Antonio M."/>
            <person name="Oren A."/>
            <person name="Chaudhuri R.R."/>
            <person name="La Ragione R."/>
            <person name="Hildebrand F."/>
            <person name="Pallen M.J."/>
        </authorList>
    </citation>
    <scope>NUCLEOTIDE SEQUENCE</scope>
    <source>
        <strain evidence="2">USAMLcec2-132</strain>
    </source>
</reference>
<dbReference type="EMBL" id="DWWS01000037">
    <property type="protein sequence ID" value="HJC24129.1"/>
    <property type="molecule type" value="Genomic_DNA"/>
</dbReference>
<dbReference type="AlphaFoldDB" id="A0A9D2NGS9"/>
<feature type="region of interest" description="Disordered" evidence="1">
    <location>
        <begin position="117"/>
        <end position="165"/>
    </location>
</feature>
<gene>
    <name evidence="2" type="ORF">H9761_10525</name>
</gene>
<evidence type="ECO:0000313" key="3">
    <source>
        <dbReference type="Proteomes" id="UP000823891"/>
    </source>
</evidence>